<protein>
    <submittedName>
        <fullName evidence="1">Ubiquitin C protein</fullName>
    </submittedName>
</protein>
<accession>A0ACB7U5Y4</accession>
<reference evidence="2" key="1">
    <citation type="journal article" date="2022" name="Nat. Commun.">
        <title>Chromosome evolution and the genetic basis of agronomically important traits in greater yam.</title>
        <authorList>
            <person name="Bredeson J.V."/>
            <person name="Lyons J.B."/>
            <person name="Oniyinde I.O."/>
            <person name="Okereke N.R."/>
            <person name="Kolade O."/>
            <person name="Nnabue I."/>
            <person name="Nwadili C.O."/>
            <person name="Hribova E."/>
            <person name="Parker M."/>
            <person name="Nwogha J."/>
            <person name="Shu S."/>
            <person name="Carlson J."/>
            <person name="Kariba R."/>
            <person name="Muthemba S."/>
            <person name="Knop K."/>
            <person name="Barton G.J."/>
            <person name="Sherwood A.V."/>
            <person name="Lopez-Montes A."/>
            <person name="Asiedu R."/>
            <person name="Jamnadass R."/>
            <person name="Muchugi A."/>
            <person name="Goodstein D."/>
            <person name="Egesi C.N."/>
            <person name="Featherston J."/>
            <person name="Asfaw A."/>
            <person name="Simpson G.G."/>
            <person name="Dolezel J."/>
            <person name="Hendre P.S."/>
            <person name="Van Deynze A."/>
            <person name="Kumar P.L."/>
            <person name="Obidiegwu J.E."/>
            <person name="Bhattacharjee R."/>
            <person name="Rokhsar D.S."/>
        </authorList>
    </citation>
    <scope>NUCLEOTIDE SEQUENCE [LARGE SCALE GENOMIC DNA]</scope>
    <source>
        <strain evidence="2">cv. TDa95/00328</strain>
    </source>
</reference>
<dbReference type="Proteomes" id="UP000827976">
    <property type="component" value="Chromosome 18"/>
</dbReference>
<name>A0ACB7U5Y4_DIOAL</name>
<gene>
    <name evidence="1" type="ORF">IHE45_18G032400</name>
</gene>
<organism evidence="1 2">
    <name type="scientific">Dioscorea alata</name>
    <name type="common">Purple yam</name>
    <dbReference type="NCBI Taxonomy" id="55571"/>
    <lineage>
        <taxon>Eukaryota</taxon>
        <taxon>Viridiplantae</taxon>
        <taxon>Streptophyta</taxon>
        <taxon>Embryophyta</taxon>
        <taxon>Tracheophyta</taxon>
        <taxon>Spermatophyta</taxon>
        <taxon>Magnoliopsida</taxon>
        <taxon>Liliopsida</taxon>
        <taxon>Dioscoreales</taxon>
        <taxon>Dioscoreaceae</taxon>
        <taxon>Dioscorea</taxon>
    </lineage>
</organism>
<evidence type="ECO:0000313" key="1">
    <source>
        <dbReference type="EMBL" id="KAH7655759.1"/>
    </source>
</evidence>
<comment type="caution">
    <text evidence="1">The sequence shown here is derived from an EMBL/GenBank/DDBJ whole genome shotgun (WGS) entry which is preliminary data.</text>
</comment>
<keyword evidence="2" id="KW-1185">Reference proteome</keyword>
<evidence type="ECO:0000313" key="2">
    <source>
        <dbReference type="Proteomes" id="UP000827976"/>
    </source>
</evidence>
<sequence>MQIFVKSLTDKTIILEVRPSDTIDNVKAKIQDKEGIPPDQQHLIFAGKQLEDGSILADYNIQKEFNPHVFRLYGDMQISVKTLTGKTIKIQNKEVIPLDQQCLIFADNNWLEGHYTEGAEVIDYVLDVVRKGAENCDWLQGFQVCHSLGGGIGPDDAHLLCLPITQGFSSLLHQTLVI</sequence>
<proteinExistence type="predicted"/>
<dbReference type="EMBL" id="CM037028">
    <property type="protein sequence ID" value="KAH7655759.1"/>
    <property type="molecule type" value="Genomic_DNA"/>
</dbReference>